<evidence type="ECO:0000259" key="1">
    <source>
        <dbReference type="Pfam" id="PF25074"/>
    </source>
</evidence>
<organism evidence="2 3">
    <name type="scientific">Nepenthes gracilis</name>
    <name type="common">Slender pitcher plant</name>
    <dbReference type="NCBI Taxonomy" id="150966"/>
    <lineage>
        <taxon>Eukaryota</taxon>
        <taxon>Viridiplantae</taxon>
        <taxon>Streptophyta</taxon>
        <taxon>Embryophyta</taxon>
        <taxon>Tracheophyta</taxon>
        <taxon>Spermatophyta</taxon>
        <taxon>Magnoliopsida</taxon>
        <taxon>eudicotyledons</taxon>
        <taxon>Gunneridae</taxon>
        <taxon>Pentapetalae</taxon>
        <taxon>Caryophyllales</taxon>
        <taxon>Nepenthaceae</taxon>
        <taxon>Nepenthes</taxon>
    </lineage>
</organism>
<keyword evidence="3" id="KW-1185">Reference proteome</keyword>
<sequence>MRDGLVAGAQFTLGSLVTGCRKSGALYPGKWLHGFVIKTGTLLHMYVKGGNTIDACYYICLSLLIFSQKLKAVQQILDLSTQTDAITAESKQRRKIKTKSEVSDNELKSFHDSSISKAADMAAGFTSSLTGQPANDIIEGELL</sequence>
<dbReference type="PROSITE" id="PS51257">
    <property type="entry name" value="PROKAR_LIPOPROTEIN"/>
    <property type="match status" value="1"/>
</dbReference>
<dbReference type="Proteomes" id="UP001279734">
    <property type="component" value="Unassembled WGS sequence"/>
</dbReference>
<gene>
    <name evidence="2" type="ORF">Nepgr_023311</name>
</gene>
<dbReference type="EMBL" id="BSYO01000023">
    <property type="protein sequence ID" value="GMH21469.1"/>
    <property type="molecule type" value="Genomic_DNA"/>
</dbReference>
<dbReference type="InterPro" id="IPR056700">
    <property type="entry name" value="DUF7798"/>
</dbReference>
<evidence type="ECO:0000313" key="2">
    <source>
        <dbReference type="EMBL" id="GMH21469.1"/>
    </source>
</evidence>
<feature type="domain" description="DUF7798" evidence="1">
    <location>
        <begin position="65"/>
        <end position="139"/>
    </location>
</feature>
<dbReference type="PANTHER" id="PTHR36011:SF1">
    <property type="entry name" value="BAT2 DOMAIN PROTEIN"/>
    <property type="match status" value="1"/>
</dbReference>
<reference evidence="2" key="1">
    <citation type="submission" date="2023-05" db="EMBL/GenBank/DDBJ databases">
        <title>Nepenthes gracilis genome sequencing.</title>
        <authorList>
            <person name="Fukushima K."/>
        </authorList>
    </citation>
    <scope>NUCLEOTIDE SEQUENCE</scope>
    <source>
        <strain evidence="2">SING2019-196</strain>
    </source>
</reference>
<evidence type="ECO:0000313" key="3">
    <source>
        <dbReference type="Proteomes" id="UP001279734"/>
    </source>
</evidence>
<comment type="caution">
    <text evidence="2">The sequence shown here is derived from an EMBL/GenBank/DDBJ whole genome shotgun (WGS) entry which is preliminary data.</text>
</comment>
<name>A0AAD3T2T7_NEPGR</name>
<accession>A0AAD3T2T7</accession>
<proteinExistence type="predicted"/>
<dbReference type="AlphaFoldDB" id="A0AAD3T2T7"/>
<dbReference type="PANTHER" id="PTHR36011">
    <property type="entry name" value="BAT2 DOMAIN PROTEIN"/>
    <property type="match status" value="1"/>
</dbReference>
<protein>
    <recommendedName>
        <fullName evidence="1">DUF7798 domain-containing protein</fullName>
    </recommendedName>
</protein>
<dbReference type="Pfam" id="PF25074">
    <property type="entry name" value="DUF7798"/>
    <property type="match status" value="1"/>
</dbReference>